<accession>A0ABS6IQL3</accession>
<proteinExistence type="predicted"/>
<dbReference type="EMBL" id="JAHOPB010000001">
    <property type="protein sequence ID" value="MBU8875475.1"/>
    <property type="molecule type" value="Genomic_DNA"/>
</dbReference>
<dbReference type="Pfam" id="PF00005">
    <property type="entry name" value="ABC_tran"/>
    <property type="match status" value="1"/>
</dbReference>
<sequence length="240" mass="26502">MITLRGVSKHHNRGMMQARVLDGIDLAVPRRARLVVLGHHGSGKSTLLRVIAGTQLASEGQVERRGTVSPPTGLARFTKPHWSVRVFVLRLAEIYSVDPRQLLTFVTEFAILQDMLDETVVSLPAPFRQRLDTALILGIPFDFYLFDERLGPTSPIGFRDACWKALEQRLKHSGMIFTTSSPRVAGQFQAAGAILHSGKLSLFPTVAEAIETFARLPPSFEDLSTGAVHAEAEEEEEEFG</sequence>
<name>A0ABS6IQL3_9HYPH</name>
<dbReference type="PROSITE" id="PS50893">
    <property type="entry name" value="ABC_TRANSPORTER_2"/>
    <property type="match status" value="1"/>
</dbReference>
<organism evidence="2 3">
    <name type="scientific">Reyranella humidisoli</name>
    <dbReference type="NCBI Taxonomy" id="2849149"/>
    <lineage>
        <taxon>Bacteria</taxon>
        <taxon>Pseudomonadati</taxon>
        <taxon>Pseudomonadota</taxon>
        <taxon>Alphaproteobacteria</taxon>
        <taxon>Hyphomicrobiales</taxon>
        <taxon>Reyranellaceae</taxon>
        <taxon>Reyranella</taxon>
    </lineage>
</organism>
<keyword evidence="2" id="KW-0067">ATP-binding</keyword>
<dbReference type="Proteomes" id="UP000727907">
    <property type="component" value="Unassembled WGS sequence"/>
</dbReference>
<dbReference type="PANTHER" id="PTHR46743">
    <property type="entry name" value="TEICHOIC ACIDS EXPORT ATP-BINDING PROTEIN TAGH"/>
    <property type="match status" value="1"/>
</dbReference>
<feature type="domain" description="ABC transporter" evidence="1">
    <location>
        <begin position="2"/>
        <end position="222"/>
    </location>
</feature>
<evidence type="ECO:0000313" key="2">
    <source>
        <dbReference type="EMBL" id="MBU8875475.1"/>
    </source>
</evidence>
<protein>
    <submittedName>
        <fullName evidence="2">ATP-binding cassette domain-containing protein</fullName>
    </submittedName>
</protein>
<keyword evidence="3" id="KW-1185">Reference proteome</keyword>
<dbReference type="PANTHER" id="PTHR46743:SF2">
    <property type="entry name" value="TEICHOIC ACIDS EXPORT ATP-BINDING PROTEIN TAGH"/>
    <property type="match status" value="1"/>
</dbReference>
<dbReference type="GO" id="GO:0005524">
    <property type="term" value="F:ATP binding"/>
    <property type="evidence" value="ECO:0007669"/>
    <property type="project" value="UniProtKB-KW"/>
</dbReference>
<evidence type="ECO:0000313" key="3">
    <source>
        <dbReference type="Proteomes" id="UP000727907"/>
    </source>
</evidence>
<dbReference type="RefSeq" id="WP_216962766.1">
    <property type="nucleotide sequence ID" value="NZ_JAHOPB010000001.1"/>
</dbReference>
<keyword evidence="2" id="KW-0547">Nucleotide-binding</keyword>
<evidence type="ECO:0000259" key="1">
    <source>
        <dbReference type="PROSITE" id="PS50893"/>
    </source>
</evidence>
<dbReference type="InterPro" id="IPR050683">
    <property type="entry name" value="Bact_Polysacc_Export_ATP-bd"/>
</dbReference>
<dbReference type="InterPro" id="IPR003439">
    <property type="entry name" value="ABC_transporter-like_ATP-bd"/>
</dbReference>
<reference evidence="2 3" key="1">
    <citation type="submission" date="2021-06" db="EMBL/GenBank/DDBJ databases">
        <authorList>
            <person name="Lee D.H."/>
        </authorList>
    </citation>
    <scope>NUCLEOTIDE SEQUENCE [LARGE SCALE GENOMIC DNA]</scope>
    <source>
        <strain evidence="2 3">MMS21-HV4-11</strain>
    </source>
</reference>
<gene>
    <name evidence="2" type="ORF">KQ910_16995</name>
</gene>
<comment type="caution">
    <text evidence="2">The sequence shown here is derived from an EMBL/GenBank/DDBJ whole genome shotgun (WGS) entry which is preliminary data.</text>
</comment>